<gene>
    <name evidence="3" type="ORF">F2P81_019730</name>
</gene>
<dbReference type="EMBL" id="VEVO01000017">
    <property type="protein sequence ID" value="KAF0028643.1"/>
    <property type="molecule type" value="Genomic_DNA"/>
</dbReference>
<reference evidence="3 4" key="1">
    <citation type="submission" date="2019-06" db="EMBL/GenBank/DDBJ databases">
        <title>Draft genomes of female and male turbot (Scophthalmus maximus).</title>
        <authorList>
            <person name="Xu H."/>
            <person name="Xu X.-W."/>
            <person name="Shao C."/>
            <person name="Chen S."/>
        </authorList>
    </citation>
    <scope>NUCLEOTIDE SEQUENCE [LARGE SCALE GENOMIC DNA]</scope>
    <source>
        <strain evidence="3">Ysfricsl-2016a</strain>
        <tissue evidence="3">Blood</tissue>
    </source>
</reference>
<dbReference type="Gene3D" id="3.30.420.40">
    <property type="match status" value="2"/>
</dbReference>
<dbReference type="InterPro" id="IPR043129">
    <property type="entry name" value="ATPase_NBD"/>
</dbReference>
<dbReference type="Pfam" id="PF18037">
    <property type="entry name" value="Ubiquitin_5"/>
    <property type="match status" value="1"/>
</dbReference>
<feature type="domain" description="UBA" evidence="2">
    <location>
        <begin position="620"/>
        <end position="668"/>
    </location>
</feature>
<proteinExistence type="predicted"/>
<accession>A0A6A4S2S0</accession>
<dbReference type="CDD" id="cd14291">
    <property type="entry name" value="UBA1_NUB1_like"/>
    <property type="match status" value="1"/>
</dbReference>
<name>A0A6A4S2S0_SCOMX</name>
<sequence length="988" mass="110838">MDVSRLRAQYRSTRERQRRLTQVLLFRTVSEQLSEAVSIVPVTHGFTSSPPVTALAPDPTTYDPWHVHLGLHRRSCHGVTVQLPASSLETTNTDVNDARPRQIHSAARSTPEKKKLKTKTVQSSSGESPVPVTSFTGSPCSSNADLHPHLEKNLSAGTTDHNNTSWSRGRLPEESSQLFVVASRDAEFVSRGNRTTVTSSSPRVPPLSDTMAEQNTEAKLKNLLKQEKIQLWNPPYTDEEDGERPGAQHLQELAEHYAPLLQLPVAEVGGALESIRVQTVTRGKGIRTYRETNVATLELLLPRDSRKVTKSKKNLLETRLDVVGEEFGLKYIKLILNGKTLSPDQRLDEQGVKNHSKVMVLKVSDAELKQQMNEEEQRKTEQSQSVQRTQRGFQILSERDGSDDPDVSPFLEVADQKGNPLKIPHQEKKALILAMGFHEKGRSLMKRKQYDSALCHLLQADQQFSACGSALLSSVDNFAVLQLDVVWCYRALEALSCLDDGRKRLQRAEDCFLQCYGERRERLRMIKGNTGREDVLFLRLYLLQSLLSYIEGNDVQARQQLSKVESLFGRLCLDSEKMAQLMTLGFSEREARLGLRACQGDLQEAAIHISNRRQEREELKKSERQRRRRRTEDVSALVELGYSRTDAARALHAADGDVNRACEILQDASQAAQATNNNREEALSPEKVEQVRQRIKDVYVTSCDVYTVLYEDEELVSEVLDDLSRHEEDYLDLTLEEESELIDTMKMTVGGVHLHDDRLTVTSPVLMWVKALNLLLDKMKRGGLDLTRVSALSGSGQQHGSVYWRRGARETLTRLDQDQDLDLDLHQLLQRFTGNQIMKLRQTRAEEFQDTERISLVSSFAASLFLGDYAAIDHSDGFYFDTMEITPPAVGVHRFDRDDAEVLSDVFNTPVFTMDLSNSACLGSAYRAVHGTTGTDTTGTGTGTTGVRPHVAALRPIGGESPAAETHLSLSDQSDLQMENQHSQKLNC</sequence>
<feature type="domain" description="UBA" evidence="2">
    <location>
        <begin position="572"/>
        <end position="612"/>
    </location>
</feature>
<dbReference type="InterPro" id="IPR009060">
    <property type="entry name" value="UBA-like_sf"/>
</dbReference>
<dbReference type="PANTHER" id="PTHR12948:SF3">
    <property type="entry name" value="NEDD8 ULTIMATE BUSTER 1"/>
    <property type="match status" value="1"/>
</dbReference>
<dbReference type="SUPFAM" id="SSF53067">
    <property type="entry name" value="Actin-like ATPase domain"/>
    <property type="match status" value="1"/>
</dbReference>
<dbReference type="SUPFAM" id="SSF54236">
    <property type="entry name" value="Ubiquitin-like"/>
    <property type="match status" value="1"/>
</dbReference>
<dbReference type="PANTHER" id="PTHR12948">
    <property type="entry name" value="NEDD8 ULTIMATE BUSTER-1 BS4 PROTEIN"/>
    <property type="match status" value="1"/>
</dbReference>
<dbReference type="InterPro" id="IPR058666">
    <property type="entry name" value="SASH1/NUB1_homeodomain"/>
</dbReference>
<dbReference type="InterPro" id="IPR041207">
    <property type="entry name" value="NUB1_ubiquitin-like_dom"/>
</dbReference>
<dbReference type="CDD" id="cd17062">
    <property type="entry name" value="Ubl_NUB1"/>
    <property type="match status" value="1"/>
</dbReference>
<dbReference type="InterPro" id="IPR029071">
    <property type="entry name" value="Ubiquitin-like_domsf"/>
</dbReference>
<dbReference type="GO" id="GO:2000058">
    <property type="term" value="P:regulation of ubiquitin-dependent protein catabolic process"/>
    <property type="evidence" value="ECO:0007669"/>
    <property type="project" value="TreeGrafter"/>
</dbReference>
<dbReference type="InterPro" id="IPR039749">
    <property type="entry name" value="NUB1"/>
</dbReference>
<feature type="region of interest" description="Disordered" evidence="1">
    <location>
        <begin position="371"/>
        <end position="390"/>
    </location>
</feature>
<dbReference type="Pfam" id="PF00627">
    <property type="entry name" value="UBA"/>
    <property type="match status" value="2"/>
</dbReference>
<feature type="compositionally biased region" description="Polar residues" evidence="1">
    <location>
        <begin position="155"/>
        <end position="167"/>
    </location>
</feature>
<dbReference type="Gene3D" id="1.10.8.10">
    <property type="entry name" value="DNA helicase RuvA subunit, C-terminal domain"/>
    <property type="match status" value="2"/>
</dbReference>
<feature type="region of interest" description="Disordered" evidence="1">
    <location>
        <begin position="87"/>
        <end position="171"/>
    </location>
</feature>
<dbReference type="SUPFAM" id="SSF46934">
    <property type="entry name" value="UBA-like"/>
    <property type="match status" value="2"/>
</dbReference>
<evidence type="ECO:0000313" key="4">
    <source>
        <dbReference type="Proteomes" id="UP000438429"/>
    </source>
</evidence>
<feature type="compositionally biased region" description="Polar residues" evidence="1">
    <location>
        <begin position="119"/>
        <end position="144"/>
    </location>
</feature>
<comment type="caution">
    <text evidence="3">The sequence shown here is derived from an EMBL/GenBank/DDBJ whole genome shotgun (WGS) entry which is preliminary data.</text>
</comment>
<dbReference type="SMART" id="SM00165">
    <property type="entry name" value="UBA"/>
    <property type="match status" value="2"/>
</dbReference>
<dbReference type="InterPro" id="IPR015940">
    <property type="entry name" value="UBA"/>
</dbReference>
<dbReference type="Gene3D" id="3.10.20.90">
    <property type="entry name" value="Phosphatidylinositol 3-kinase Catalytic Subunit, Chain A, domain 1"/>
    <property type="match status" value="1"/>
</dbReference>
<organism evidence="3 4">
    <name type="scientific">Scophthalmus maximus</name>
    <name type="common">Turbot</name>
    <name type="synonym">Psetta maxima</name>
    <dbReference type="NCBI Taxonomy" id="52904"/>
    <lineage>
        <taxon>Eukaryota</taxon>
        <taxon>Metazoa</taxon>
        <taxon>Chordata</taxon>
        <taxon>Craniata</taxon>
        <taxon>Vertebrata</taxon>
        <taxon>Euteleostomi</taxon>
        <taxon>Actinopterygii</taxon>
        <taxon>Neopterygii</taxon>
        <taxon>Teleostei</taxon>
        <taxon>Neoteleostei</taxon>
        <taxon>Acanthomorphata</taxon>
        <taxon>Carangaria</taxon>
        <taxon>Pleuronectiformes</taxon>
        <taxon>Pleuronectoidei</taxon>
        <taxon>Scophthalmidae</taxon>
        <taxon>Scophthalmus</taxon>
    </lineage>
</organism>
<protein>
    <recommendedName>
        <fullName evidence="2">UBA domain-containing protein</fullName>
    </recommendedName>
</protein>
<evidence type="ECO:0000256" key="1">
    <source>
        <dbReference type="SAM" id="MobiDB-lite"/>
    </source>
</evidence>
<dbReference type="Proteomes" id="UP000438429">
    <property type="component" value="Unassembled WGS sequence"/>
</dbReference>
<dbReference type="Pfam" id="PF26285">
    <property type="entry name" value="SASH1_Homeodomain"/>
    <property type="match status" value="1"/>
</dbReference>
<dbReference type="AlphaFoldDB" id="A0A6A4S2S0"/>
<evidence type="ECO:0000313" key="3">
    <source>
        <dbReference type="EMBL" id="KAF0028643.1"/>
    </source>
</evidence>
<dbReference type="PROSITE" id="PS50030">
    <property type="entry name" value="UBA"/>
    <property type="match status" value="2"/>
</dbReference>
<evidence type="ECO:0000259" key="2">
    <source>
        <dbReference type="PROSITE" id="PS50030"/>
    </source>
</evidence>